<keyword evidence="5 17" id="KW-1133">Transmembrane helix</keyword>
<keyword evidence="13" id="KW-0449">Lipoprotein</keyword>
<comment type="similarity">
    <text evidence="16">Belongs to the G-protein coupled receptor 1 family.</text>
</comment>
<evidence type="ECO:0000256" key="16">
    <source>
        <dbReference type="RuleBase" id="RU000688"/>
    </source>
</evidence>
<dbReference type="GO" id="GO:0015054">
    <property type="term" value="F:gastrin receptor activity"/>
    <property type="evidence" value="ECO:0007669"/>
    <property type="project" value="InterPro"/>
</dbReference>
<dbReference type="InterPro" id="IPR017452">
    <property type="entry name" value="GPCR_Rhodpsn_7TM"/>
</dbReference>
<dbReference type="PROSITE" id="PS00237">
    <property type="entry name" value="G_PROTEIN_RECEP_F1_1"/>
    <property type="match status" value="1"/>
</dbReference>
<evidence type="ECO:0000256" key="6">
    <source>
        <dbReference type="ARBA" id="ARBA00023040"/>
    </source>
</evidence>
<evidence type="ECO:0000256" key="7">
    <source>
        <dbReference type="ARBA" id="ARBA00023136"/>
    </source>
</evidence>
<evidence type="ECO:0000256" key="5">
    <source>
        <dbReference type="ARBA" id="ARBA00022989"/>
    </source>
</evidence>
<evidence type="ECO:0000256" key="8">
    <source>
        <dbReference type="ARBA" id="ARBA00023139"/>
    </source>
</evidence>
<evidence type="ECO:0000256" key="3">
    <source>
        <dbReference type="ARBA" id="ARBA00022475"/>
    </source>
</evidence>
<evidence type="ECO:0000313" key="20">
    <source>
        <dbReference type="Proteomes" id="UP001205998"/>
    </source>
</evidence>
<keyword evidence="9" id="KW-1015">Disulfide bond</keyword>
<feature type="non-terminal residue" evidence="19">
    <location>
        <position position="1"/>
    </location>
</feature>
<gene>
    <name evidence="19" type="ORF">C0J50_22086</name>
</gene>
<dbReference type="PANTHER" id="PTHR24238:SF79">
    <property type="entry name" value="GASTRIN_CHOLECYSTOKININ TYPE B RECEPTOR"/>
    <property type="match status" value="1"/>
</dbReference>
<dbReference type="Pfam" id="PF00001">
    <property type="entry name" value="7tm_1"/>
    <property type="match status" value="1"/>
</dbReference>
<dbReference type="SMART" id="SM01381">
    <property type="entry name" value="7TM_GPCR_Srsx"/>
    <property type="match status" value="1"/>
</dbReference>
<dbReference type="PRINTS" id="PR01822">
    <property type="entry name" value="CCYSTOKININR"/>
</dbReference>
<evidence type="ECO:0000256" key="12">
    <source>
        <dbReference type="ARBA" id="ARBA00023224"/>
    </source>
</evidence>
<dbReference type="AlphaFoldDB" id="A0AAD5AKW3"/>
<evidence type="ECO:0000256" key="14">
    <source>
        <dbReference type="ARBA" id="ARBA00025402"/>
    </source>
</evidence>
<dbReference type="InterPro" id="IPR009126">
    <property type="entry name" value="Cholcskin_rcpt"/>
</dbReference>
<evidence type="ECO:0000256" key="13">
    <source>
        <dbReference type="ARBA" id="ARBA00023288"/>
    </source>
</evidence>
<feature type="transmembrane region" description="Helical" evidence="17">
    <location>
        <begin position="6"/>
        <end position="27"/>
    </location>
</feature>
<dbReference type="PROSITE" id="PS50262">
    <property type="entry name" value="G_PROTEIN_RECEP_F1_2"/>
    <property type="match status" value="1"/>
</dbReference>
<evidence type="ECO:0000256" key="1">
    <source>
        <dbReference type="ARBA" id="ARBA00004651"/>
    </source>
</evidence>
<feature type="transmembrane region" description="Helical" evidence="17">
    <location>
        <begin position="167"/>
        <end position="191"/>
    </location>
</feature>
<dbReference type="EMBL" id="MU551695">
    <property type="protein sequence ID" value="KAI5618498.1"/>
    <property type="molecule type" value="Genomic_DNA"/>
</dbReference>
<protein>
    <recommendedName>
        <fullName evidence="2">Gastrin/cholecystokinin type B receptor</fullName>
    </recommendedName>
    <alternativeName>
        <fullName evidence="15">Cholecystokinin-2 receptor</fullName>
    </alternativeName>
</protein>
<evidence type="ECO:0000256" key="10">
    <source>
        <dbReference type="ARBA" id="ARBA00023170"/>
    </source>
</evidence>
<evidence type="ECO:0000256" key="17">
    <source>
        <dbReference type="SAM" id="Phobius"/>
    </source>
</evidence>
<dbReference type="InterPro" id="IPR000276">
    <property type="entry name" value="GPCR_Rhodpsn"/>
</dbReference>
<dbReference type="Proteomes" id="UP001205998">
    <property type="component" value="Unassembled WGS sequence"/>
</dbReference>
<keyword evidence="20" id="KW-1185">Reference proteome</keyword>
<feature type="transmembrane region" description="Helical" evidence="17">
    <location>
        <begin position="363"/>
        <end position="385"/>
    </location>
</feature>
<keyword evidence="11" id="KW-0325">Glycoprotein</keyword>
<organism evidence="19 20">
    <name type="scientific">Silurus asotus</name>
    <name type="common">Amur catfish</name>
    <name type="synonym">Parasilurus asotus</name>
    <dbReference type="NCBI Taxonomy" id="30991"/>
    <lineage>
        <taxon>Eukaryota</taxon>
        <taxon>Metazoa</taxon>
        <taxon>Chordata</taxon>
        <taxon>Craniata</taxon>
        <taxon>Vertebrata</taxon>
        <taxon>Euteleostomi</taxon>
        <taxon>Actinopterygii</taxon>
        <taxon>Neopterygii</taxon>
        <taxon>Teleostei</taxon>
        <taxon>Ostariophysi</taxon>
        <taxon>Siluriformes</taxon>
        <taxon>Siluridae</taxon>
        <taxon>Silurus</taxon>
    </lineage>
</organism>
<feature type="domain" description="G-protein coupled receptors family 1 profile" evidence="18">
    <location>
        <begin position="17"/>
        <end position="383"/>
    </location>
</feature>
<evidence type="ECO:0000256" key="15">
    <source>
        <dbReference type="ARBA" id="ARBA00031093"/>
    </source>
</evidence>
<comment type="subcellular location">
    <subcellularLocation>
        <location evidence="1">Cell membrane</location>
        <topology evidence="1">Multi-pass membrane protein</topology>
    </subcellularLocation>
</comment>
<feature type="transmembrane region" description="Helical" evidence="17">
    <location>
        <begin position="78"/>
        <end position="96"/>
    </location>
</feature>
<keyword evidence="6 16" id="KW-0297">G-protein coupled receptor</keyword>
<dbReference type="GO" id="GO:0008188">
    <property type="term" value="F:neuropeptide receptor activity"/>
    <property type="evidence" value="ECO:0007669"/>
    <property type="project" value="TreeGrafter"/>
</dbReference>
<dbReference type="PRINTS" id="PR00237">
    <property type="entry name" value="GPCRRHODOPSN"/>
</dbReference>
<feature type="non-terminal residue" evidence="19">
    <location>
        <position position="439"/>
    </location>
</feature>
<keyword evidence="3" id="KW-1003">Cell membrane</keyword>
<proteinExistence type="inferred from homology"/>
<evidence type="ECO:0000256" key="2">
    <source>
        <dbReference type="ARBA" id="ARBA00019090"/>
    </source>
</evidence>
<evidence type="ECO:0000256" key="9">
    <source>
        <dbReference type="ARBA" id="ARBA00023157"/>
    </source>
</evidence>
<reference evidence="19" key="1">
    <citation type="submission" date="2018-07" db="EMBL/GenBank/DDBJ databases">
        <title>Comparative genomics of catfishes provides insights into carnivory and benthic adaptation.</title>
        <authorList>
            <person name="Zhang Y."/>
            <person name="Wang D."/>
            <person name="Peng Z."/>
            <person name="Zheng S."/>
            <person name="Shao F."/>
            <person name="Tao W."/>
        </authorList>
    </citation>
    <scope>NUCLEOTIDE SEQUENCE</scope>
    <source>
        <strain evidence="19">Chongqing</strain>
    </source>
</reference>
<name>A0AAD5AKW3_SILAS</name>
<comment type="caution">
    <text evidence="19">The sequence shown here is derived from an EMBL/GenBank/DDBJ whole genome shotgun (WGS) entry which is preliminary data.</text>
</comment>
<dbReference type="GO" id="GO:0005886">
    <property type="term" value="C:plasma membrane"/>
    <property type="evidence" value="ECO:0007669"/>
    <property type="project" value="UniProtKB-SubCell"/>
</dbReference>
<dbReference type="PRINTS" id="PR00527">
    <property type="entry name" value="GASTRINR"/>
</dbReference>
<feature type="transmembrane region" description="Helical" evidence="17">
    <location>
        <begin position="39"/>
        <end position="58"/>
    </location>
</feature>
<keyword evidence="4 16" id="KW-0812">Transmembrane</keyword>
<keyword evidence="12 16" id="KW-0807">Transducer</keyword>
<evidence type="ECO:0000256" key="11">
    <source>
        <dbReference type="ARBA" id="ARBA00023180"/>
    </source>
</evidence>
<feature type="transmembrane region" description="Helical" evidence="17">
    <location>
        <begin position="324"/>
        <end position="343"/>
    </location>
</feature>
<dbReference type="PANTHER" id="PTHR24238">
    <property type="entry name" value="G-PROTEIN COUPLED RECEPTOR"/>
    <property type="match status" value="1"/>
</dbReference>
<comment type="function">
    <text evidence="14">Receptor for gastrin and cholecystokinin. The CCK-B receptors occur throughout the central nervous system where they modulate anxiety, analgesia, arousal, and neuroleptic activity. This receptor mediates its action by association with G proteins that activate a phosphatidylinositol-calcium second messenger system.</text>
</comment>
<evidence type="ECO:0000259" key="18">
    <source>
        <dbReference type="PROSITE" id="PS50262"/>
    </source>
</evidence>
<dbReference type="InterPro" id="IPR000314">
    <property type="entry name" value="Gastrin_rcpt"/>
</dbReference>
<keyword evidence="7 17" id="KW-0472">Membrane</keyword>
<evidence type="ECO:0000256" key="4">
    <source>
        <dbReference type="ARBA" id="ARBA00022692"/>
    </source>
</evidence>
<accession>A0AAD5AKW3</accession>
<keyword evidence="8" id="KW-0564">Palmitate</keyword>
<dbReference type="SUPFAM" id="SSF81321">
    <property type="entry name" value="Family A G protein-coupled receptor-like"/>
    <property type="match status" value="1"/>
</dbReference>
<dbReference type="Gene3D" id="1.20.1070.10">
    <property type="entry name" value="Rhodopsin 7-helix transmembrane proteins"/>
    <property type="match status" value="2"/>
</dbReference>
<feature type="transmembrane region" description="Helical" evidence="17">
    <location>
        <begin position="117"/>
        <end position="138"/>
    </location>
</feature>
<keyword evidence="10 16" id="KW-0675">Receptor</keyword>
<sequence length="439" mass="49657">SLRILLYSLIFLLSVFGNLLIIVVLVVNKRMRTVTNSFLLSLAVSDLMMAVFCMPFTLIPNLLEDFIFGAAMCKTVTYFMGISVSISTFSLVAIAIERYSAICNPLKSRAWQTRSHAYKVIAVTWVLSLGIMVPYPIFSTLVPFPKSNNITAHMCRPDWRISQMEQIWYVLLLFFLFFIPGVVMIIAYGLISRELYRGIQFELEQKNDCRASVQQEKTNMVTPHCFMCFMAYPCTNAGTLGLFKTELNPEPYLHSNWLKNMRLMKNGMNDTVSHGHDDSDGCYIQVSKKPPAMELSAISSSPSSKHNMPRSNSSEAKLLAKKRVIRMLIIIVAMFFICWMPLYTANTWKAFDQFSAKRALSGAPISFIQLLSYTSACVNPIIYCFMNVRFRKALLATFACCTMPFLNCWRREGDEEVTGVTAASMSKFSYTTVSTVGPC</sequence>
<evidence type="ECO:0000313" key="19">
    <source>
        <dbReference type="EMBL" id="KAI5618498.1"/>
    </source>
</evidence>